<organism evidence="3 4">
    <name type="scientific">Halorhabdus utahensis (strain DSM 12940 / JCM 11049 / AX-2)</name>
    <dbReference type="NCBI Taxonomy" id="519442"/>
    <lineage>
        <taxon>Archaea</taxon>
        <taxon>Methanobacteriati</taxon>
        <taxon>Methanobacteriota</taxon>
        <taxon>Stenosarchaea group</taxon>
        <taxon>Halobacteria</taxon>
        <taxon>Halobacteriales</taxon>
        <taxon>Haloarculaceae</taxon>
        <taxon>Halorhabdus</taxon>
    </lineage>
</organism>
<reference evidence="3 4" key="1">
    <citation type="journal article" date="2009" name="Stand. Genomic Sci.">
        <title>Complete genome sequence of Halorhabdus utahensis type strain (AX-2).</title>
        <authorList>
            <person name="Anderson I."/>
            <person name="Tindall B.J."/>
            <person name="Pomrenke H."/>
            <person name="Goker M."/>
            <person name="Lapidus A."/>
            <person name="Nolan M."/>
            <person name="Copeland A."/>
            <person name="Glavina Del Rio T."/>
            <person name="Chen F."/>
            <person name="Tice H."/>
            <person name="Cheng J.F."/>
            <person name="Lucas S."/>
            <person name="Chertkov O."/>
            <person name="Bruce D."/>
            <person name="Brettin T."/>
            <person name="Detter J.C."/>
            <person name="Han C."/>
            <person name="Goodwin L."/>
            <person name="Land M."/>
            <person name="Hauser L."/>
            <person name="Chang Y.J."/>
            <person name="Jeffries C.D."/>
            <person name="Pitluck S."/>
            <person name="Pati A."/>
            <person name="Mavromatis K."/>
            <person name="Ivanova N."/>
            <person name="Ovchinnikova G."/>
            <person name="Chen A."/>
            <person name="Palaniappan K."/>
            <person name="Chain P."/>
            <person name="Rohde M."/>
            <person name="Bristow J."/>
            <person name="Eisen J.A."/>
            <person name="Markowitz V."/>
            <person name="Hugenholtz P."/>
            <person name="Kyrpides N.C."/>
            <person name="Klenk H.P."/>
        </authorList>
    </citation>
    <scope>NUCLEOTIDE SEQUENCE [LARGE SCALE GENOMIC DNA]</scope>
    <source>
        <strain evidence="4">DSM 12940 / JCM 11049 / AX-2</strain>
    </source>
</reference>
<dbReference type="GeneID" id="8385326"/>
<dbReference type="Gene3D" id="3.40.50.620">
    <property type="entry name" value="HUPs"/>
    <property type="match status" value="2"/>
</dbReference>
<dbReference type="AlphaFoldDB" id="C7NSP2"/>
<keyword evidence="4" id="KW-1185">Reference proteome</keyword>
<name>C7NSP2_HALUD</name>
<proteinExistence type="inferred from homology"/>
<dbReference type="KEGG" id="hut:Huta_3017"/>
<dbReference type="Proteomes" id="UP000002071">
    <property type="component" value="Chromosome"/>
</dbReference>
<dbReference type="InterPro" id="IPR014729">
    <property type="entry name" value="Rossmann-like_a/b/a_fold"/>
</dbReference>
<dbReference type="PANTHER" id="PTHR46268">
    <property type="entry name" value="STRESS RESPONSE PROTEIN NHAX"/>
    <property type="match status" value="1"/>
</dbReference>
<dbReference type="RefSeq" id="WP_015790740.1">
    <property type="nucleotide sequence ID" value="NC_013158.1"/>
</dbReference>
<feature type="domain" description="UspA" evidence="2">
    <location>
        <begin position="138"/>
        <end position="276"/>
    </location>
</feature>
<dbReference type="eggNOG" id="arCOG00449">
    <property type="taxonomic scope" value="Archaea"/>
</dbReference>
<dbReference type="HOGENOM" id="CLU_049301_2_1_2"/>
<gene>
    <name evidence="3" type="ordered locus">Huta_3017</name>
</gene>
<dbReference type="InterPro" id="IPR006016">
    <property type="entry name" value="UspA"/>
</dbReference>
<accession>C7NSP2</accession>
<dbReference type="STRING" id="519442.Huta_3017"/>
<dbReference type="CDD" id="cd00293">
    <property type="entry name" value="USP-like"/>
    <property type="match status" value="2"/>
</dbReference>
<evidence type="ECO:0000313" key="4">
    <source>
        <dbReference type="Proteomes" id="UP000002071"/>
    </source>
</evidence>
<protein>
    <submittedName>
        <fullName evidence="3">UspA domain protein</fullName>
    </submittedName>
</protein>
<dbReference type="OrthoDB" id="105697at2157"/>
<evidence type="ECO:0000256" key="1">
    <source>
        <dbReference type="ARBA" id="ARBA00008791"/>
    </source>
</evidence>
<feature type="domain" description="UspA" evidence="2">
    <location>
        <begin position="1"/>
        <end position="126"/>
    </location>
</feature>
<dbReference type="Pfam" id="PF00582">
    <property type="entry name" value="Usp"/>
    <property type="match status" value="2"/>
</dbReference>
<dbReference type="SUPFAM" id="SSF52402">
    <property type="entry name" value="Adenine nucleotide alpha hydrolases-like"/>
    <property type="match status" value="2"/>
</dbReference>
<dbReference type="InterPro" id="IPR006015">
    <property type="entry name" value="Universal_stress_UspA"/>
</dbReference>
<evidence type="ECO:0000313" key="3">
    <source>
        <dbReference type="EMBL" id="ACV13178.1"/>
    </source>
</evidence>
<dbReference type="PANTHER" id="PTHR46268:SF6">
    <property type="entry name" value="UNIVERSAL STRESS PROTEIN UP12"/>
    <property type="match status" value="1"/>
</dbReference>
<dbReference type="EMBL" id="CP001687">
    <property type="protein sequence ID" value="ACV13178.1"/>
    <property type="molecule type" value="Genomic_DNA"/>
</dbReference>
<sequence length="281" mass="30078">MVDRLLFPTDGSAGAMSTLEHALDLAADHDASVHVLTVQDEKTAADSEKPAGTELVELAADRVRERGLDPVTAIRSGRPYQRILEYADVEDVDLIVMPTHGRTGLERLLLGSVTARVIRLADVPVLTACPDSELRYPYRRVLVPTDGSRSANAALDVAVELASVAKVPLTALSVIEPSRQDANVRSSVSRDRMDELAHDAVETAGDVAREASISDVSTTVVRGSSVHAEIDSYVAANPIDLIVVGTHGRTGIDRYLFGGVTEKLVRTADVPVLTVREPDGE</sequence>
<evidence type="ECO:0000259" key="2">
    <source>
        <dbReference type="Pfam" id="PF00582"/>
    </source>
</evidence>
<comment type="similarity">
    <text evidence="1">Belongs to the universal stress protein A family.</text>
</comment>
<dbReference type="PRINTS" id="PR01438">
    <property type="entry name" value="UNVRSLSTRESS"/>
</dbReference>